<dbReference type="EMBL" id="BAAAMR010000045">
    <property type="protein sequence ID" value="GAA2147189.1"/>
    <property type="molecule type" value="Genomic_DNA"/>
</dbReference>
<gene>
    <name evidence="2" type="ORF">GCM10009727_49160</name>
</gene>
<keyword evidence="1" id="KW-0732">Signal</keyword>
<reference evidence="2 3" key="1">
    <citation type="journal article" date="2019" name="Int. J. Syst. Evol. Microbiol.">
        <title>The Global Catalogue of Microorganisms (GCM) 10K type strain sequencing project: providing services to taxonomists for standard genome sequencing and annotation.</title>
        <authorList>
            <consortium name="The Broad Institute Genomics Platform"/>
            <consortium name="The Broad Institute Genome Sequencing Center for Infectious Disease"/>
            <person name="Wu L."/>
            <person name="Ma J."/>
        </authorList>
    </citation>
    <scope>NUCLEOTIDE SEQUENCE [LARGE SCALE GENOMIC DNA]</scope>
    <source>
        <strain evidence="2 3">JCM 13850</strain>
    </source>
</reference>
<sequence length="123" mass="12619">MRPLSVTMLGTALVAAGLLAPATGEAATRHGGVAVDPGTARAGEKVYLSVSGCNAGRHWASSEAFGGRSRLDGRNGSAVVRNDAKPGVYRVVVHCGQRTATGKIRVAGRLAWPPFLPGTRDGL</sequence>
<evidence type="ECO:0000313" key="2">
    <source>
        <dbReference type="EMBL" id="GAA2147189.1"/>
    </source>
</evidence>
<accession>A0ABN2ZTC1</accession>
<keyword evidence="3" id="KW-1185">Reference proteome</keyword>
<protein>
    <recommendedName>
        <fullName evidence="4">Secreted protein</fullName>
    </recommendedName>
</protein>
<comment type="caution">
    <text evidence="2">The sequence shown here is derived from an EMBL/GenBank/DDBJ whole genome shotgun (WGS) entry which is preliminary data.</text>
</comment>
<dbReference type="Proteomes" id="UP001501020">
    <property type="component" value="Unassembled WGS sequence"/>
</dbReference>
<organism evidence="2 3">
    <name type="scientific">Actinomadura napierensis</name>
    <dbReference type="NCBI Taxonomy" id="267854"/>
    <lineage>
        <taxon>Bacteria</taxon>
        <taxon>Bacillati</taxon>
        <taxon>Actinomycetota</taxon>
        <taxon>Actinomycetes</taxon>
        <taxon>Streptosporangiales</taxon>
        <taxon>Thermomonosporaceae</taxon>
        <taxon>Actinomadura</taxon>
    </lineage>
</organism>
<feature type="signal peptide" evidence="1">
    <location>
        <begin position="1"/>
        <end position="26"/>
    </location>
</feature>
<name>A0ABN2ZTC1_9ACTN</name>
<evidence type="ECO:0000256" key="1">
    <source>
        <dbReference type="SAM" id="SignalP"/>
    </source>
</evidence>
<feature type="chain" id="PRO_5045042447" description="Secreted protein" evidence="1">
    <location>
        <begin position="27"/>
        <end position="123"/>
    </location>
</feature>
<evidence type="ECO:0008006" key="4">
    <source>
        <dbReference type="Google" id="ProtNLM"/>
    </source>
</evidence>
<proteinExistence type="predicted"/>
<evidence type="ECO:0000313" key="3">
    <source>
        <dbReference type="Proteomes" id="UP001501020"/>
    </source>
</evidence>
<dbReference type="RefSeq" id="WP_344271373.1">
    <property type="nucleotide sequence ID" value="NZ_BAAAMR010000045.1"/>
</dbReference>